<reference evidence="1 2" key="1">
    <citation type="submission" date="2016-07" db="EMBL/GenBank/DDBJ databases">
        <title>Genomic analysis of zinc-resistant bacterium Mucilaginibacter pedocola TBZ30.</title>
        <authorList>
            <person name="Huang J."/>
            <person name="Tang J."/>
        </authorList>
    </citation>
    <scope>NUCLEOTIDE SEQUENCE [LARGE SCALE GENOMIC DNA]</scope>
    <source>
        <strain evidence="1 2">TBZ30</strain>
    </source>
</reference>
<evidence type="ECO:0000313" key="2">
    <source>
        <dbReference type="Proteomes" id="UP000189739"/>
    </source>
</evidence>
<accession>A0A1S9PEF2</accession>
<protein>
    <submittedName>
        <fullName evidence="1">Bacteriocin-protection protein</fullName>
    </submittedName>
</protein>
<proteinExistence type="predicted"/>
<dbReference type="EMBL" id="MBTF01000014">
    <property type="protein sequence ID" value="OOQ59316.1"/>
    <property type="molecule type" value="Genomic_DNA"/>
</dbReference>
<organism evidence="1 2">
    <name type="scientific">Mucilaginibacter pedocola</name>
    <dbReference type="NCBI Taxonomy" id="1792845"/>
    <lineage>
        <taxon>Bacteria</taxon>
        <taxon>Pseudomonadati</taxon>
        <taxon>Bacteroidota</taxon>
        <taxon>Sphingobacteriia</taxon>
        <taxon>Sphingobacteriales</taxon>
        <taxon>Sphingobacteriaceae</taxon>
        <taxon>Mucilaginibacter</taxon>
    </lineage>
</organism>
<sequence length="185" mass="21598">MEPTFFETPAQFREWLQHNHADKTELLVGFYKTNSGKPSITWPQSVDQALCFGWIDGVRKNINEDSYSIRFTPRKPKSIWSAVNIKKVAELTEQGLMQPAGHAAYAKREEKRSAIYSFENEEMQFSPAYQKQFKANKAAWDFFEAQAPWYKKLWRHRVMSAKQEKTQISRLEKLIGLCAEGKKEN</sequence>
<dbReference type="AlphaFoldDB" id="A0A1S9PEF2"/>
<dbReference type="OrthoDB" id="9796999at2"/>
<dbReference type="Pfam" id="PF13376">
    <property type="entry name" value="OmdA"/>
    <property type="match status" value="1"/>
</dbReference>
<keyword evidence="2" id="KW-1185">Reference proteome</keyword>
<dbReference type="Proteomes" id="UP000189739">
    <property type="component" value="Unassembled WGS sequence"/>
</dbReference>
<name>A0A1S9PEF2_9SPHI</name>
<comment type="caution">
    <text evidence="1">The sequence shown here is derived from an EMBL/GenBank/DDBJ whole genome shotgun (WGS) entry which is preliminary data.</text>
</comment>
<evidence type="ECO:0000313" key="1">
    <source>
        <dbReference type="EMBL" id="OOQ59316.1"/>
    </source>
</evidence>
<dbReference type="RefSeq" id="WP_078348812.1">
    <property type="nucleotide sequence ID" value="NZ_MBTF01000014.1"/>
</dbReference>
<gene>
    <name evidence="1" type="ORF">BC343_28340</name>
</gene>
<dbReference type="STRING" id="1792845.BC343_28340"/>